<dbReference type="EMBL" id="AP022843">
    <property type="protein sequence ID" value="BCB06801.1"/>
    <property type="molecule type" value="Genomic_DNA"/>
</dbReference>
<protein>
    <recommendedName>
        <fullName evidence="6">Bacteriophage tail tape measure N-terminal domain-containing protein</fullName>
    </recommendedName>
</protein>
<feature type="region of interest" description="Disordered" evidence="2">
    <location>
        <begin position="444"/>
        <end position="467"/>
    </location>
</feature>
<evidence type="ECO:0000313" key="4">
    <source>
        <dbReference type="EMBL" id="BCB06801.1"/>
    </source>
</evidence>
<proteinExistence type="predicted"/>
<name>A0A6F8U0V9_9GAMM</name>
<feature type="compositionally biased region" description="Basic and acidic residues" evidence="2">
    <location>
        <begin position="444"/>
        <end position="454"/>
    </location>
</feature>
<gene>
    <name evidence="4" type="ORF">HHSLTHF2_06910</name>
</gene>
<keyword evidence="3" id="KW-0812">Transmembrane</keyword>
<evidence type="ECO:0008006" key="6">
    <source>
        <dbReference type="Google" id="ProtNLM"/>
    </source>
</evidence>
<feature type="coiled-coil region" evidence="1">
    <location>
        <begin position="601"/>
        <end position="639"/>
    </location>
</feature>
<keyword evidence="3" id="KW-0472">Membrane</keyword>
<feature type="coiled-coil region" evidence="1">
    <location>
        <begin position="521"/>
        <end position="551"/>
    </location>
</feature>
<organism evidence="4 5">
    <name type="scientific">Halomonas hydrothermalis</name>
    <dbReference type="NCBI Taxonomy" id="115561"/>
    <lineage>
        <taxon>Bacteria</taxon>
        <taxon>Pseudomonadati</taxon>
        <taxon>Pseudomonadota</taxon>
        <taxon>Gammaproteobacteria</taxon>
        <taxon>Oceanospirillales</taxon>
        <taxon>Halomonadaceae</taxon>
        <taxon>Halomonas</taxon>
    </lineage>
</organism>
<evidence type="ECO:0000256" key="1">
    <source>
        <dbReference type="SAM" id="Coils"/>
    </source>
</evidence>
<evidence type="ECO:0000256" key="3">
    <source>
        <dbReference type="SAM" id="Phobius"/>
    </source>
</evidence>
<feature type="transmembrane region" description="Helical" evidence="3">
    <location>
        <begin position="45"/>
        <end position="67"/>
    </location>
</feature>
<dbReference type="AlphaFoldDB" id="A0A6F8U0V9"/>
<keyword evidence="1" id="KW-0175">Coiled coil</keyword>
<dbReference type="Proteomes" id="UP000502259">
    <property type="component" value="Chromosome"/>
</dbReference>
<sequence>MSVRSLGSLTLDMVLKTGNFLGPMDKAQRETQRKMRQMERDAKKAGAGIAAVAGAATAAAAGIYAYAKSNMDTIDANAKLARSLGGTIDGLRAVNMEASDSGIDGMEASLNRMNRRLGAVEMNGGPALKTVERLNLNLQEMQDMDVDEKLAYIADRIKESGVSSQEAARHLQQLGFEQRNATELFMKGGDAIRSSRQEIEDYGLSVSMLDAAKIEEANDALARIGLSAEGMGNAVAIKLAPALNDMADSINDVTKAFHAGDYDAQIDIMKGLAAGVAGAAGAYATYRLAVNAATIAQWAFNAAIRVNPLGALVTVAGTAVGAIYAFREELGLVNGAASRAENAIDNATRAINGGSLAAVNNSYDALSVSLGEVQETAQEATLAVLELERAKALYDDSHAGLASGAEAEIARQHAIQAEAWERMVKIQNKQNELAEKRAEIEKQISELGSDRTDTDTDTDAGGGSTKNHADAIKQQVAALKLQAETLGMAEDELVLYKLAQEGATDSQLAAARAALDAVSAYEASEQSAEDYQNLLLELRTTEERLTDQMHERLAVLDAVNVASDEYAETAARIAEAAFIDAPEFGGLDASIGGAFGELNKIDEAEEKLQEWYATQLEMLEQFRSERADLSAQWDEQERALHEEHQNELMRIEQARMLAQMAGAESLFGDLSDITRQFAGEQSGIYRAMFAAEKAFAVASAVVSIQQGIAAAAALPFPANIPAMASVASATAGIVSTIQGTELMGQAHDGIDSVPETGTWLLEKGERVTTADTSAKLDATLARVESQMNRPGDVGRGNVSVHLHEDASRAGQVNERTAPDGTRIIDVLVANIMGDGKAHKALTTKYGLSTRATN</sequence>
<dbReference type="RefSeq" id="WP_172420009.1">
    <property type="nucleotide sequence ID" value="NZ_AP022843.1"/>
</dbReference>
<keyword evidence="3" id="KW-1133">Transmembrane helix</keyword>
<keyword evidence="5" id="KW-1185">Reference proteome</keyword>
<evidence type="ECO:0000256" key="2">
    <source>
        <dbReference type="SAM" id="MobiDB-lite"/>
    </source>
</evidence>
<evidence type="ECO:0000313" key="5">
    <source>
        <dbReference type="Proteomes" id="UP000502259"/>
    </source>
</evidence>
<accession>A0A6F8U0V9</accession>
<reference evidence="4 5" key="1">
    <citation type="submission" date="2020-03" db="EMBL/GenBank/DDBJ databases">
        <title>Complete Genome Sequence of Halomonas hydrothermalis Strain Slthf2, Halophilic Bacterium Isolated from Deep-Sea Hydrothermal-Vent Environments.</title>
        <authorList>
            <person name="Takeyama N."/>
            <person name="Huang M."/>
            <person name="Sato K."/>
            <person name="Galipon J."/>
            <person name="Arakawa K."/>
        </authorList>
    </citation>
    <scope>NUCLEOTIDE SEQUENCE [LARGE SCALE GENOMIC DNA]</scope>
    <source>
        <strain evidence="4 5">Slthf2</strain>
    </source>
</reference>